<feature type="binding site" evidence="8">
    <location>
        <begin position="14"/>
        <end position="19"/>
    </location>
    <ligand>
        <name>ATP</name>
        <dbReference type="ChEBI" id="CHEBI:30616"/>
    </ligand>
</feature>
<keyword evidence="10" id="KW-1185">Reference proteome</keyword>
<feature type="binding site" evidence="8">
    <location>
        <position position="208"/>
    </location>
    <ligand>
        <name>ATP</name>
        <dbReference type="ChEBI" id="CHEBI:30616"/>
    </ligand>
</feature>
<feature type="binding site" evidence="8">
    <location>
        <begin position="177"/>
        <end position="178"/>
    </location>
    <ligand>
        <name>ATP</name>
        <dbReference type="ChEBI" id="CHEBI:30616"/>
    </ligand>
</feature>
<comment type="cofactor">
    <cofactor evidence="8">
        <name>Mg(2+)</name>
        <dbReference type="ChEBI" id="CHEBI:18420"/>
    </cofactor>
</comment>
<evidence type="ECO:0000313" key="9">
    <source>
        <dbReference type="EMBL" id="NLR74975.1"/>
    </source>
</evidence>
<evidence type="ECO:0000256" key="3">
    <source>
        <dbReference type="ARBA" id="ARBA00022723"/>
    </source>
</evidence>
<keyword evidence="4 8" id="KW-0547">Nucleotide-binding</keyword>
<dbReference type="GO" id="GO:0004141">
    <property type="term" value="F:dethiobiotin synthase activity"/>
    <property type="evidence" value="ECO:0007669"/>
    <property type="project" value="UniProtKB-UniRule"/>
</dbReference>
<feature type="binding site" evidence="8">
    <location>
        <begin position="117"/>
        <end position="120"/>
    </location>
    <ligand>
        <name>ATP</name>
        <dbReference type="ChEBI" id="CHEBI:30616"/>
    </ligand>
</feature>
<feature type="binding site" evidence="8">
    <location>
        <position position="18"/>
    </location>
    <ligand>
        <name>Mg(2+)</name>
        <dbReference type="ChEBI" id="CHEBI:18420"/>
    </ligand>
</feature>
<dbReference type="GO" id="GO:0000287">
    <property type="term" value="F:magnesium ion binding"/>
    <property type="evidence" value="ECO:0007669"/>
    <property type="project" value="UniProtKB-UniRule"/>
</dbReference>
<feature type="active site" evidence="8">
    <location>
        <position position="39"/>
    </location>
</feature>
<keyword evidence="6 8" id="KW-0067">ATP-binding</keyword>
<dbReference type="SUPFAM" id="SSF52540">
    <property type="entry name" value="P-loop containing nucleoside triphosphate hydrolases"/>
    <property type="match status" value="1"/>
</dbReference>
<dbReference type="GO" id="GO:0005829">
    <property type="term" value="C:cytosol"/>
    <property type="evidence" value="ECO:0007669"/>
    <property type="project" value="TreeGrafter"/>
</dbReference>
<dbReference type="RefSeq" id="WP_168876543.1">
    <property type="nucleotide sequence ID" value="NZ_JABAIM010000001.1"/>
</dbReference>
<evidence type="ECO:0000256" key="6">
    <source>
        <dbReference type="ARBA" id="ARBA00022840"/>
    </source>
</evidence>
<comment type="subunit">
    <text evidence="8">Homodimer.</text>
</comment>
<comment type="caution">
    <text evidence="9">The sequence shown here is derived from an EMBL/GenBank/DDBJ whole genome shotgun (WGS) entry which is preliminary data.</text>
</comment>
<comment type="similarity">
    <text evidence="8">Belongs to the dethiobiotin synthetase family.</text>
</comment>
<dbReference type="PANTHER" id="PTHR43210:SF5">
    <property type="entry name" value="DETHIOBIOTIN SYNTHETASE"/>
    <property type="match status" value="1"/>
</dbReference>
<name>A0A847S7Y2_9NEIS</name>
<reference evidence="9 10" key="1">
    <citation type="submission" date="2020-04" db="EMBL/GenBank/DDBJ databases">
        <title>Draft genome of Leeia sp. IMCC25680.</title>
        <authorList>
            <person name="Song J."/>
            <person name="Cho J.-C."/>
        </authorList>
    </citation>
    <scope>NUCLEOTIDE SEQUENCE [LARGE SCALE GENOMIC DNA]</scope>
    <source>
        <strain evidence="9 10">IMCC25680</strain>
    </source>
</reference>
<dbReference type="PIRSF" id="PIRSF006755">
    <property type="entry name" value="DTB_synth"/>
    <property type="match status" value="1"/>
</dbReference>
<keyword evidence="7 8" id="KW-0460">Magnesium</keyword>
<dbReference type="EMBL" id="JABAIM010000001">
    <property type="protein sequence ID" value="NLR74975.1"/>
    <property type="molecule type" value="Genomic_DNA"/>
</dbReference>
<feature type="binding site" evidence="8">
    <location>
        <position position="56"/>
    </location>
    <ligand>
        <name>ATP</name>
        <dbReference type="ChEBI" id="CHEBI:30616"/>
    </ligand>
</feature>
<dbReference type="FunFam" id="3.40.50.300:FF:000292">
    <property type="entry name" value="ATP-dependent dethiobiotin synthetase BioD"/>
    <property type="match status" value="1"/>
</dbReference>
<feature type="binding site" evidence="8">
    <location>
        <position position="43"/>
    </location>
    <ligand>
        <name>substrate</name>
    </ligand>
</feature>
<comment type="caution">
    <text evidence="8">Lacks conserved residue(s) required for the propagation of feature annotation.</text>
</comment>
<dbReference type="AlphaFoldDB" id="A0A847S7Y2"/>
<evidence type="ECO:0000256" key="8">
    <source>
        <dbReference type="HAMAP-Rule" id="MF_00336"/>
    </source>
</evidence>
<dbReference type="PANTHER" id="PTHR43210">
    <property type="entry name" value="DETHIOBIOTIN SYNTHETASE"/>
    <property type="match status" value="1"/>
</dbReference>
<evidence type="ECO:0000256" key="4">
    <source>
        <dbReference type="ARBA" id="ARBA00022741"/>
    </source>
</evidence>
<comment type="pathway">
    <text evidence="8">Cofactor biosynthesis; biotin biosynthesis; biotin from 7,8-diaminononanoate: step 1/2.</text>
</comment>
<dbReference type="InterPro" id="IPR004472">
    <property type="entry name" value="DTB_synth_BioD"/>
</dbReference>
<dbReference type="NCBIfam" id="TIGR00347">
    <property type="entry name" value="bioD"/>
    <property type="match status" value="1"/>
</dbReference>
<keyword evidence="2 8" id="KW-0436">Ligase</keyword>
<comment type="function">
    <text evidence="8">Catalyzes a mechanistically unusual reaction, the ATP-dependent insertion of CO2 between the N7 and N8 nitrogen atoms of 7,8-diaminopelargonic acid (DAPA, also called 7,8-diammoniononanoate) to form a ureido ring.</text>
</comment>
<dbReference type="Pfam" id="PF13500">
    <property type="entry name" value="AAA_26"/>
    <property type="match status" value="1"/>
</dbReference>
<dbReference type="CDD" id="cd03109">
    <property type="entry name" value="DTBS"/>
    <property type="match status" value="1"/>
</dbReference>
<keyword evidence="5 8" id="KW-0093">Biotin biosynthesis</keyword>
<dbReference type="GO" id="GO:0005524">
    <property type="term" value="F:ATP binding"/>
    <property type="evidence" value="ECO:0007669"/>
    <property type="project" value="UniProtKB-UniRule"/>
</dbReference>
<dbReference type="GO" id="GO:0042803">
    <property type="term" value="F:protein homodimerization activity"/>
    <property type="evidence" value="ECO:0007669"/>
    <property type="project" value="UniProtKB-ARBA"/>
</dbReference>
<dbReference type="HAMAP" id="MF_00336">
    <property type="entry name" value="BioD"/>
    <property type="match status" value="1"/>
</dbReference>
<gene>
    <name evidence="8 9" type="primary">bioD</name>
    <name evidence="9" type="ORF">HF682_07370</name>
</gene>
<dbReference type="GO" id="GO:0009102">
    <property type="term" value="P:biotin biosynthetic process"/>
    <property type="evidence" value="ECO:0007669"/>
    <property type="project" value="UniProtKB-UniRule"/>
</dbReference>
<proteinExistence type="inferred from homology"/>
<evidence type="ECO:0000256" key="1">
    <source>
        <dbReference type="ARBA" id="ARBA00022490"/>
    </source>
</evidence>
<feature type="binding site" evidence="8">
    <location>
        <position position="117"/>
    </location>
    <ligand>
        <name>Mg(2+)</name>
        <dbReference type="ChEBI" id="CHEBI:18420"/>
    </ligand>
</feature>
<sequence length="227" mass="24153">MKGAAFFVTGTDTEVGKTFSSVRLMHGLRAHGLQVLGMKPVASGALVDGEGRYSEDARALAEAASSVQPMSWVNPYLFGPPISPHLAAHEAGVEIDLALLADHLQQLRQQADVVLVEGAGGWLAPLTDTLFMRDLALQLQLPVVLVVGMRLGCLNHALLSVESIRASGAPLLGWVANQLDPVMRHAEANLATLRQHIPAPCLGVLPWQAPPASPLQLQPLLQALLQD</sequence>
<evidence type="ECO:0000313" key="10">
    <source>
        <dbReference type="Proteomes" id="UP000587991"/>
    </source>
</evidence>
<accession>A0A847S7Y2</accession>
<feature type="binding site" evidence="8">
    <location>
        <position position="56"/>
    </location>
    <ligand>
        <name>Mg(2+)</name>
        <dbReference type="ChEBI" id="CHEBI:18420"/>
    </ligand>
</feature>
<dbReference type="Gene3D" id="3.40.50.300">
    <property type="entry name" value="P-loop containing nucleotide triphosphate hydrolases"/>
    <property type="match status" value="1"/>
</dbReference>
<comment type="catalytic activity">
    <reaction evidence="8">
        <text>(7R,8S)-7,8-diammoniononanoate + CO2 + ATP = (4R,5S)-dethiobiotin + ADP + phosphate + 3 H(+)</text>
        <dbReference type="Rhea" id="RHEA:15805"/>
        <dbReference type="ChEBI" id="CHEBI:15378"/>
        <dbReference type="ChEBI" id="CHEBI:16526"/>
        <dbReference type="ChEBI" id="CHEBI:30616"/>
        <dbReference type="ChEBI" id="CHEBI:43474"/>
        <dbReference type="ChEBI" id="CHEBI:149469"/>
        <dbReference type="ChEBI" id="CHEBI:149473"/>
        <dbReference type="ChEBI" id="CHEBI:456216"/>
        <dbReference type="EC" id="6.3.3.3"/>
    </reaction>
</comment>
<keyword evidence="1 8" id="KW-0963">Cytoplasm</keyword>
<dbReference type="InterPro" id="IPR027417">
    <property type="entry name" value="P-loop_NTPase"/>
</dbReference>
<keyword evidence="3 8" id="KW-0479">Metal-binding</keyword>
<dbReference type="UniPathway" id="UPA00078">
    <property type="reaction ID" value="UER00161"/>
</dbReference>
<evidence type="ECO:0000256" key="5">
    <source>
        <dbReference type="ARBA" id="ARBA00022756"/>
    </source>
</evidence>
<comment type="subcellular location">
    <subcellularLocation>
        <location evidence="8">Cytoplasm</location>
    </subcellularLocation>
</comment>
<evidence type="ECO:0000256" key="2">
    <source>
        <dbReference type="ARBA" id="ARBA00022598"/>
    </source>
</evidence>
<protein>
    <recommendedName>
        <fullName evidence="8">ATP-dependent dethiobiotin synthetase BioD</fullName>
        <ecNumber evidence="8">6.3.3.3</ecNumber>
    </recommendedName>
    <alternativeName>
        <fullName evidence="8">DTB synthetase</fullName>
        <shortName evidence="8">DTBS</shortName>
    </alternativeName>
    <alternativeName>
        <fullName evidence="8">Dethiobiotin synthase</fullName>
    </alternativeName>
</protein>
<evidence type="ECO:0000256" key="7">
    <source>
        <dbReference type="ARBA" id="ARBA00022842"/>
    </source>
</evidence>
<organism evidence="9 10">
    <name type="scientific">Leeia aquatica</name>
    <dbReference type="NCBI Taxonomy" id="2725557"/>
    <lineage>
        <taxon>Bacteria</taxon>
        <taxon>Pseudomonadati</taxon>
        <taxon>Pseudomonadota</taxon>
        <taxon>Betaproteobacteria</taxon>
        <taxon>Neisseriales</taxon>
        <taxon>Leeiaceae</taxon>
        <taxon>Leeia</taxon>
    </lineage>
</organism>
<dbReference type="Proteomes" id="UP000587991">
    <property type="component" value="Unassembled WGS sequence"/>
</dbReference>
<dbReference type="EC" id="6.3.3.3" evidence="8"/>